<keyword evidence="5 7" id="KW-1133">Transmembrane helix</keyword>
<keyword evidence="4" id="KW-0677">Repeat</keyword>
<feature type="domain" description="RCK C-terminal" evidence="8">
    <location>
        <begin position="219"/>
        <end position="302"/>
    </location>
</feature>
<feature type="transmembrane region" description="Helical" evidence="7">
    <location>
        <begin position="546"/>
        <end position="564"/>
    </location>
</feature>
<keyword evidence="6 7" id="KW-0472">Membrane</keyword>
<evidence type="ECO:0000256" key="7">
    <source>
        <dbReference type="SAM" id="Phobius"/>
    </source>
</evidence>
<evidence type="ECO:0000313" key="9">
    <source>
        <dbReference type="EMBL" id="AIA54200.1"/>
    </source>
</evidence>
<evidence type="ECO:0000256" key="5">
    <source>
        <dbReference type="ARBA" id="ARBA00022989"/>
    </source>
</evidence>
<evidence type="ECO:0000259" key="8">
    <source>
        <dbReference type="PROSITE" id="PS51202"/>
    </source>
</evidence>
<dbReference type="Proteomes" id="UP000005522">
    <property type="component" value="Chromosome"/>
</dbReference>
<feature type="transmembrane region" description="Helical" evidence="7">
    <location>
        <begin position="193"/>
        <end position="216"/>
    </location>
</feature>
<dbReference type="InterPro" id="IPR036721">
    <property type="entry name" value="RCK_C_sf"/>
</dbReference>
<evidence type="ECO:0000313" key="10">
    <source>
        <dbReference type="Proteomes" id="UP000005522"/>
    </source>
</evidence>
<gene>
    <name evidence="9" type="ORF">Acaty_c0310</name>
</gene>
<dbReference type="KEGG" id="acz:Acaty_c0310"/>
<dbReference type="Gene3D" id="3.30.70.1450">
    <property type="entry name" value="Regulator of K+ conductance, C-terminal domain"/>
    <property type="match status" value="2"/>
</dbReference>
<feature type="transmembrane region" description="Helical" evidence="7">
    <location>
        <begin position="584"/>
        <end position="604"/>
    </location>
</feature>
<feature type="transmembrane region" description="Helical" evidence="7">
    <location>
        <begin position="492"/>
        <end position="516"/>
    </location>
</feature>
<dbReference type="PANTHER" id="PTHR43652">
    <property type="entry name" value="BASIC AMINO ACID ANTIPORTER YFCC-RELATED"/>
    <property type="match status" value="1"/>
</dbReference>
<protein>
    <submittedName>
        <fullName evidence="9">Arsenite transport protein</fullName>
    </submittedName>
</protein>
<dbReference type="eggNOG" id="COG0471">
    <property type="taxonomic scope" value="Bacteria"/>
</dbReference>
<reference evidence="9 10" key="1">
    <citation type="journal article" date="2009" name="J. Bacteriol.">
        <title>Draft genome sequence of the extremely acidophilic bacterium Acidithiobacillus caldus ATCC 51756 reveals metabolic versatility in the genus Acidithiobacillus.</title>
        <authorList>
            <person name="Valdes J."/>
            <person name="Quatrini R."/>
            <person name="Hallberg K."/>
            <person name="Dopson M."/>
            <person name="Valenzuela P.D."/>
            <person name="Holmes D.S."/>
        </authorList>
    </citation>
    <scope>NUCLEOTIDE SEQUENCE [LARGE SCALE GENOMIC DNA]</scope>
    <source>
        <strain evidence="10">ATCC 51756 / DSM 8584 / KU</strain>
    </source>
</reference>
<proteinExistence type="predicted"/>
<dbReference type="Pfam" id="PF03600">
    <property type="entry name" value="CitMHS"/>
    <property type="match status" value="1"/>
</dbReference>
<feature type="transmembrane region" description="Helical" evidence="7">
    <location>
        <begin position="103"/>
        <end position="123"/>
    </location>
</feature>
<dbReference type="GO" id="GO:0008324">
    <property type="term" value="F:monoatomic cation transmembrane transporter activity"/>
    <property type="evidence" value="ECO:0007669"/>
    <property type="project" value="InterPro"/>
</dbReference>
<dbReference type="EMBL" id="CP005986">
    <property type="protein sequence ID" value="AIA54200.1"/>
    <property type="molecule type" value="Genomic_DNA"/>
</dbReference>
<accession>A0A059ZR92</accession>
<dbReference type="SUPFAM" id="SSF116726">
    <property type="entry name" value="TrkA C-terminal domain-like"/>
    <property type="match status" value="2"/>
</dbReference>
<dbReference type="GO" id="GO:0005886">
    <property type="term" value="C:plasma membrane"/>
    <property type="evidence" value="ECO:0007669"/>
    <property type="project" value="TreeGrafter"/>
</dbReference>
<dbReference type="AlphaFoldDB" id="A0A059ZR92"/>
<dbReference type="RefSeq" id="WP_004870312.1">
    <property type="nucleotide sequence ID" value="NZ_CP005986.1"/>
</dbReference>
<evidence type="ECO:0000256" key="1">
    <source>
        <dbReference type="ARBA" id="ARBA00004141"/>
    </source>
</evidence>
<dbReference type="InterPro" id="IPR006037">
    <property type="entry name" value="RCK_C"/>
</dbReference>
<feature type="transmembrane region" description="Helical" evidence="7">
    <location>
        <begin position="31"/>
        <end position="51"/>
    </location>
</feature>
<keyword evidence="3 7" id="KW-0812">Transmembrane</keyword>
<feature type="transmembrane region" description="Helical" evidence="7">
    <location>
        <begin position="157"/>
        <end position="181"/>
    </location>
</feature>
<dbReference type="PANTHER" id="PTHR43652:SF2">
    <property type="entry name" value="BASIC AMINO ACID ANTIPORTER YFCC-RELATED"/>
    <property type="match status" value="1"/>
</dbReference>
<dbReference type="PROSITE" id="PS51202">
    <property type="entry name" value="RCK_C"/>
    <property type="match status" value="2"/>
</dbReference>
<dbReference type="InterPro" id="IPR004680">
    <property type="entry name" value="Cit_transptr-like_dom"/>
</dbReference>
<feature type="domain" description="RCK C-terminal" evidence="8">
    <location>
        <begin position="314"/>
        <end position="399"/>
    </location>
</feature>
<dbReference type="HOGENOM" id="CLU_005170_6_1_6"/>
<feature type="transmembrane region" description="Helical" evidence="7">
    <location>
        <begin position="129"/>
        <end position="145"/>
    </location>
</feature>
<evidence type="ECO:0000256" key="6">
    <source>
        <dbReference type="ARBA" id="ARBA00023136"/>
    </source>
</evidence>
<feature type="transmembrane region" description="Helical" evidence="7">
    <location>
        <begin position="460"/>
        <end position="480"/>
    </location>
</feature>
<evidence type="ECO:0000256" key="3">
    <source>
        <dbReference type="ARBA" id="ARBA00022692"/>
    </source>
</evidence>
<dbReference type="InterPro" id="IPR051679">
    <property type="entry name" value="DASS-Related_Transporters"/>
</dbReference>
<name>A0A059ZR92_ACICK</name>
<feature type="transmembrane region" description="Helical" evidence="7">
    <location>
        <begin position="6"/>
        <end position="24"/>
    </location>
</feature>
<sequence>MPVDTPSIHAIAVMIIALLALVSYSRQNIPVATTSLGILVIIPLFFALLPMRVGHGTLDPTIFFQGFGNEALVAIVSLMVAGAAIVHTGALEPLGRFLSKVWNWAPPLALLLVLLVTAVLSAFVNDTPLVVLLIPLLTSIALRTNRPVSRMLMPLGFSALIGGMATTIGTSTNLVVVSVAQSLGLPPMGMFHFTLPAAIAGGVAMVYLWLIAPLLLPKRPTPSGDRSPRIFNAKLKLKEDSKFAGKTLAELRKEVGDLKVSRVQRGEQILVPFPDLKLAAGDELQVRDYADKLKDLEASIGAELTLGDKKVDAADKDKDADSDQQVVEVVILPASPLVGRTLKGSRFAARFDLTPLGIYRRGTSLQTDDLEAERLRNGDVVLVQGARERIAEIRARGDLTFLDASVDLPRSKKAPLALLIMLAIVLPAALNLLPIAVTAPVGVLLMIVTGCIEWRQVGGAISASVILLIAAGIALSMALVKTGAAHFLAQAFLSLTQGLPPTILVGLILFFVAFLGNVASHTTGALIGAPISVQIAHGLGLSPEPFLLAVLFGANLGYATPMAYQTNVLTMNAAGYTFMDFFRVGLPLLILMGVLISWTLPQFFPF</sequence>
<feature type="transmembrane region" description="Helical" evidence="7">
    <location>
        <begin position="71"/>
        <end position="91"/>
    </location>
</feature>
<keyword evidence="2" id="KW-0813">Transport</keyword>
<organism evidence="9 10">
    <name type="scientific">Acidithiobacillus caldus (strain ATCC 51756 / DSM 8584 / KU)</name>
    <dbReference type="NCBI Taxonomy" id="637389"/>
    <lineage>
        <taxon>Bacteria</taxon>
        <taxon>Pseudomonadati</taxon>
        <taxon>Pseudomonadota</taxon>
        <taxon>Acidithiobacillia</taxon>
        <taxon>Acidithiobacillales</taxon>
        <taxon>Acidithiobacillaceae</taxon>
        <taxon>Acidithiobacillus</taxon>
    </lineage>
</organism>
<evidence type="ECO:0000256" key="2">
    <source>
        <dbReference type="ARBA" id="ARBA00022448"/>
    </source>
</evidence>
<feature type="transmembrane region" description="Helical" evidence="7">
    <location>
        <begin position="416"/>
        <end position="448"/>
    </location>
</feature>
<evidence type="ECO:0000256" key="4">
    <source>
        <dbReference type="ARBA" id="ARBA00022737"/>
    </source>
</evidence>
<dbReference type="GO" id="GO:0006813">
    <property type="term" value="P:potassium ion transport"/>
    <property type="evidence" value="ECO:0007669"/>
    <property type="project" value="InterPro"/>
</dbReference>
<comment type="subcellular location">
    <subcellularLocation>
        <location evidence="1">Membrane</location>
        <topology evidence="1">Multi-pass membrane protein</topology>
    </subcellularLocation>
</comment>
<dbReference type="Pfam" id="PF02080">
    <property type="entry name" value="TrkA_C"/>
    <property type="match status" value="2"/>
</dbReference>